<dbReference type="Proteomes" id="UP000800097">
    <property type="component" value="Unassembled WGS sequence"/>
</dbReference>
<evidence type="ECO:0000313" key="2">
    <source>
        <dbReference type="EMBL" id="KAF2274707.1"/>
    </source>
</evidence>
<dbReference type="OrthoDB" id="5973539at2759"/>
<dbReference type="GO" id="GO:0003700">
    <property type="term" value="F:DNA-binding transcription factor activity"/>
    <property type="evidence" value="ECO:0007669"/>
    <property type="project" value="InterPro"/>
</dbReference>
<protein>
    <recommendedName>
        <fullName evidence="4">BZIP domain-containing protein</fullName>
    </recommendedName>
</protein>
<dbReference type="InterPro" id="IPR021833">
    <property type="entry name" value="DUF3425"/>
</dbReference>
<dbReference type="RefSeq" id="XP_033652246.1">
    <property type="nucleotide sequence ID" value="XM_033798747.1"/>
</dbReference>
<evidence type="ECO:0008006" key="4">
    <source>
        <dbReference type="Google" id="ProtNLM"/>
    </source>
</evidence>
<dbReference type="CDD" id="cd14688">
    <property type="entry name" value="bZIP_YAP"/>
    <property type="match status" value="1"/>
</dbReference>
<dbReference type="Pfam" id="PF11905">
    <property type="entry name" value="DUF3425"/>
    <property type="match status" value="1"/>
</dbReference>
<feature type="region of interest" description="Disordered" evidence="1">
    <location>
        <begin position="1"/>
        <end position="101"/>
    </location>
</feature>
<evidence type="ECO:0000313" key="3">
    <source>
        <dbReference type="Proteomes" id="UP000800097"/>
    </source>
</evidence>
<feature type="compositionally biased region" description="Basic and acidic residues" evidence="1">
    <location>
        <begin position="14"/>
        <end position="25"/>
    </location>
</feature>
<dbReference type="GeneID" id="54551922"/>
<dbReference type="PANTHER" id="PTHR38116">
    <property type="entry name" value="CHROMOSOME 7, WHOLE GENOME SHOTGUN SEQUENCE"/>
    <property type="match status" value="1"/>
</dbReference>
<reference evidence="2" key="1">
    <citation type="journal article" date="2020" name="Stud. Mycol.">
        <title>101 Dothideomycetes genomes: a test case for predicting lifestyles and emergence of pathogens.</title>
        <authorList>
            <person name="Haridas S."/>
            <person name="Albert R."/>
            <person name="Binder M."/>
            <person name="Bloem J."/>
            <person name="Labutti K."/>
            <person name="Salamov A."/>
            <person name="Andreopoulos B."/>
            <person name="Baker S."/>
            <person name="Barry K."/>
            <person name="Bills G."/>
            <person name="Bluhm B."/>
            <person name="Cannon C."/>
            <person name="Castanera R."/>
            <person name="Culley D."/>
            <person name="Daum C."/>
            <person name="Ezra D."/>
            <person name="Gonzalez J."/>
            <person name="Henrissat B."/>
            <person name="Kuo A."/>
            <person name="Liang C."/>
            <person name="Lipzen A."/>
            <person name="Lutzoni F."/>
            <person name="Magnuson J."/>
            <person name="Mondo S."/>
            <person name="Nolan M."/>
            <person name="Ohm R."/>
            <person name="Pangilinan J."/>
            <person name="Park H.-J."/>
            <person name="Ramirez L."/>
            <person name="Alfaro M."/>
            <person name="Sun H."/>
            <person name="Tritt A."/>
            <person name="Yoshinaga Y."/>
            <person name="Zwiers L.-H."/>
            <person name="Turgeon B."/>
            <person name="Goodwin S."/>
            <person name="Spatafora J."/>
            <person name="Crous P."/>
            <person name="Grigoriev I."/>
        </authorList>
    </citation>
    <scope>NUCLEOTIDE SEQUENCE</scope>
    <source>
        <strain evidence="2">CBS 379.55</strain>
    </source>
</reference>
<dbReference type="InterPro" id="IPR046347">
    <property type="entry name" value="bZIP_sf"/>
</dbReference>
<dbReference type="PANTHER" id="PTHR38116:SF9">
    <property type="entry name" value="BZIP DOMAIN-CONTAINING PROTEIN"/>
    <property type="match status" value="1"/>
</dbReference>
<evidence type="ECO:0000256" key="1">
    <source>
        <dbReference type="SAM" id="MobiDB-lite"/>
    </source>
</evidence>
<dbReference type="SUPFAM" id="SSF57959">
    <property type="entry name" value="Leucine zipper domain"/>
    <property type="match status" value="1"/>
</dbReference>
<organism evidence="2 3">
    <name type="scientific">Westerdykella ornata</name>
    <dbReference type="NCBI Taxonomy" id="318751"/>
    <lineage>
        <taxon>Eukaryota</taxon>
        <taxon>Fungi</taxon>
        <taxon>Dikarya</taxon>
        <taxon>Ascomycota</taxon>
        <taxon>Pezizomycotina</taxon>
        <taxon>Dothideomycetes</taxon>
        <taxon>Pleosporomycetidae</taxon>
        <taxon>Pleosporales</taxon>
        <taxon>Sporormiaceae</taxon>
        <taxon>Westerdykella</taxon>
    </lineage>
</organism>
<name>A0A6A6JEI8_WESOR</name>
<feature type="compositionally biased region" description="Low complexity" evidence="1">
    <location>
        <begin position="75"/>
        <end position="89"/>
    </location>
</feature>
<sequence length="343" mass="38110">MPADRRTKTATPEEVPRLGDPDRKRVLNVLAQRRYRQRRKEKLAELEARARTSSLTDISPQPSGGGIQLGPECLSSSSSDQGRSSSSPSDYATESSHENDVEEIVPGVSLPSTSFEDVNFNPDPIDLGLFTDFGFETLDQPNGTAPESLMQPISYSQPATFSFPLAADGAQLDIPLLPALRAFSLIISALDIGANIWNPFYLHVLPPTPNPSLPPNLHPTPAQITIPHHPMLDTLPWPTVREKLICMLALPSPCRPPVAQEAEGEGQGTAIVRIMQDLDDFRDGIRNHGNTSTWGNGNELVEEAWEIGEVFYRHWWWCLDQKIIERSNQKRRERGLGRLQIKA</sequence>
<proteinExistence type="predicted"/>
<accession>A0A6A6JEI8</accession>
<gene>
    <name evidence="2" type="ORF">EI97DRAFT_434936</name>
</gene>
<dbReference type="AlphaFoldDB" id="A0A6A6JEI8"/>
<keyword evidence="3" id="KW-1185">Reference proteome</keyword>
<feature type="compositionally biased region" description="Polar residues" evidence="1">
    <location>
        <begin position="51"/>
        <end position="62"/>
    </location>
</feature>
<dbReference type="EMBL" id="ML986501">
    <property type="protein sequence ID" value="KAF2274707.1"/>
    <property type="molecule type" value="Genomic_DNA"/>
</dbReference>